<name>A0A2I1R1H4_9ACTN</name>
<accession>A0A2I1R1H4</accession>
<protein>
    <submittedName>
        <fullName evidence="2">Uncharacterized protein</fullName>
    </submittedName>
</protein>
<evidence type="ECO:0000313" key="2">
    <source>
        <dbReference type="EMBL" id="PKZ62957.1"/>
    </source>
</evidence>
<comment type="caution">
    <text evidence="2">The sequence shown here is derived from an EMBL/GenBank/DDBJ whole genome shotgun (WGS) entry which is preliminary data.</text>
</comment>
<sequence length="151" mass="16710">MWEVQLCEALQRPKLDFVGALVFSPEKNSRDVAELVDLPAVGVQATIHKKAIFALAADVVLHSPQPYLDETGRIDDVVRLLRSGKNVVSVMSFLPPRKRGWDIEASKPASKVAPPRTAPESIRASCSSVTLRPHGTRRGRQTRHARRTRGL</sequence>
<dbReference type="Proteomes" id="UP000234662">
    <property type="component" value="Unassembled WGS sequence"/>
</dbReference>
<gene>
    <name evidence="2" type="ORF">CYJ73_24370</name>
</gene>
<evidence type="ECO:0000256" key="1">
    <source>
        <dbReference type="SAM" id="MobiDB-lite"/>
    </source>
</evidence>
<proteinExistence type="predicted"/>
<dbReference type="AlphaFoldDB" id="A0A2I1R1H4"/>
<evidence type="ECO:0000313" key="3">
    <source>
        <dbReference type="Proteomes" id="UP000234662"/>
    </source>
</evidence>
<reference evidence="2 3" key="1">
    <citation type="submission" date="2017-12" db="EMBL/GenBank/DDBJ databases">
        <title>Phylogenetic diversity of female urinary microbiome.</title>
        <authorList>
            <person name="Thomas-White K."/>
            <person name="Wolfe A.J."/>
        </authorList>
    </citation>
    <scope>NUCLEOTIDE SEQUENCE [LARGE SCALE GENOMIC DNA]</scope>
    <source>
        <strain evidence="2 3">UMB0777</strain>
    </source>
</reference>
<feature type="compositionally biased region" description="Basic residues" evidence="1">
    <location>
        <begin position="134"/>
        <end position="151"/>
    </location>
</feature>
<dbReference type="EMBL" id="PKJC01000037">
    <property type="protein sequence ID" value="PKZ62957.1"/>
    <property type="molecule type" value="Genomic_DNA"/>
</dbReference>
<organism evidence="2 3">
    <name type="scientific">Gordonia terrae</name>
    <dbReference type="NCBI Taxonomy" id="2055"/>
    <lineage>
        <taxon>Bacteria</taxon>
        <taxon>Bacillati</taxon>
        <taxon>Actinomycetota</taxon>
        <taxon>Actinomycetes</taxon>
        <taxon>Mycobacteriales</taxon>
        <taxon>Gordoniaceae</taxon>
        <taxon>Gordonia</taxon>
    </lineage>
</organism>
<feature type="region of interest" description="Disordered" evidence="1">
    <location>
        <begin position="105"/>
        <end position="151"/>
    </location>
</feature>